<dbReference type="WBParaSite" id="NBR_0002115701-mRNA-1">
    <property type="protein sequence ID" value="NBR_0002115701-mRNA-1"/>
    <property type="gene ID" value="NBR_0002115701"/>
</dbReference>
<protein>
    <submittedName>
        <fullName evidence="4">YonK domain-containing protein</fullName>
    </submittedName>
</protein>
<evidence type="ECO:0000313" key="3">
    <source>
        <dbReference type="Proteomes" id="UP000271162"/>
    </source>
</evidence>
<keyword evidence="3" id="KW-1185">Reference proteome</keyword>
<name>A0A0N4YV85_NIPBR</name>
<gene>
    <name evidence="2" type="ORF">NBR_LOCUS21158</name>
</gene>
<evidence type="ECO:0000313" key="2">
    <source>
        <dbReference type="EMBL" id="VDL84899.1"/>
    </source>
</evidence>
<reference evidence="4" key="1">
    <citation type="submission" date="2017-02" db="UniProtKB">
        <authorList>
            <consortium name="WormBaseParasite"/>
        </authorList>
    </citation>
    <scope>IDENTIFICATION</scope>
</reference>
<dbReference type="AlphaFoldDB" id="A0A0N4YV85"/>
<feature type="region of interest" description="Disordered" evidence="1">
    <location>
        <begin position="1"/>
        <end position="22"/>
    </location>
</feature>
<proteinExistence type="predicted"/>
<sequence length="80" mass="9195">MASEPTEMANEDRQIKNGVESSNVNLKQKEVRIDYDGSALMMRYDGEYMMPVDVLKELVRKGVRYEAAHSWDDVVIGKKE</sequence>
<dbReference type="EMBL" id="UYSL01025967">
    <property type="protein sequence ID" value="VDL84899.1"/>
    <property type="molecule type" value="Genomic_DNA"/>
</dbReference>
<accession>A0A0N4YV85</accession>
<reference evidence="2 3" key="2">
    <citation type="submission" date="2018-11" db="EMBL/GenBank/DDBJ databases">
        <authorList>
            <consortium name="Pathogen Informatics"/>
        </authorList>
    </citation>
    <scope>NUCLEOTIDE SEQUENCE [LARGE SCALE GENOMIC DNA]</scope>
</reference>
<evidence type="ECO:0000256" key="1">
    <source>
        <dbReference type="SAM" id="MobiDB-lite"/>
    </source>
</evidence>
<dbReference type="Proteomes" id="UP000271162">
    <property type="component" value="Unassembled WGS sequence"/>
</dbReference>
<organism evidence="4">
    <name type="scientific">Nippostrongylus brasiliensis</name>
    <name type="common">Rat hookworm</name>
    <dbReference type="NCBI Taxonomy" id="27835"/>
    <lineage>
        <taxon>Eukaryota</taxon>
        <taxon>Metazoa</taxon>
        <taxon>Ecdysozoa</taxon>
        <taxon>Nematoda</taxon>
        <taxon>Chromadorea</taxon>
        <taxon>Rhabditida</taxon>
        <taxon>Rhabditina</taxon>
        <taxon>Rhabditomorpha</taxon>
        <taxon>Strongyloidea</taxon>
        <taxon>Heligmosomidae</taxon>
        <taxon>Nippostrongylus</taxon>
    </lineage>
</organism>
<evidence type="ECO:0000313" key="4">
    <source>
        <dbReference type="WBParaSite" id="NBR_0002115701-mRNA-1"/>
    </source>
</evidence>